<gene>
    <name evidence="1" type="ORF">UV68_C0016G0014</name>
</gene>
<dbReference type="Proteomes" id="UP000033980">
    <property type="component" value="Unassembled WGS sequence"/>
</dbReference>
<evidence type="ECO:0000313" key="2">
    <source>
        <dbReference type="Proteomes" id="UP000033980"/>
    </source>
</evidence>
<name>A0A0G1FFF7_9BACT</name>
<proteinExistence type="predicted"/>
<evidence type="ECO:0000313" key="1">
    <source>
        <dbReference type="EMBL" id="KKS93866.1"/>
    </source>
</evidence>
<sequence>MISKEYLDKFKKLYKDKYEITLTDEEATELANHFLNMMEVLIRPKLKRSQNIRNNTEVVERSTYAPDRI</sequence>
<accession>A0A0G1FFF7</accession>
<dbReference type="EMBL" id="LCFK01000016">
    <property type="protein sequence ID" value="KKS93866.1"/>
    <property type="molecule type" value="Genomic_DNA"/>
</dbReference>
<comment type="caution">
    <text evidence="1">The sequence shown here is derived from an EMBL/GenBank/DDBJ whole genome shotgun (WGS) entry which is preliminary data.</text>
</comment>
<protein>
    <submittedName>
        <fullName evidence="1">Uncharacterized protein</fullName>
    </submittedName>
</protein>
<dbReference type="AlphaFoldDB" id="A0A0G1FFF7"/>
<organism evidence="1 2">
    <name type="scientific">Candidatus Collierbacteria bacterium GW2011_GWC2_43_12</name>
    <dbReference type="NCBI Taxonomy" id="1618390"/>
    <lineage>
        <taxon>Bacteria</taxon>
        <taxon>Candidatus Collieribacteriota</taxon>
    </lineage>
</organism>
<reference evidence="1 2" key="1">
    <citation type="journal article" date="2015" name="Nature">
        <title>rRNA introns, odd ribosomes, and small enigmatic genomes across a large radiation of phyla.</title>
        <authorList>
            <person name="Brown C.T."/>
            <person name="Hug L.A."/>
            <person name="Thomas B.C."/>
            <person name="Sharon I."/>
            <person name="Castelle C.J."/>
            <person name="Singh A."/>
            <person name="Wilkins M.J."/>
            <person name="Williams K.H."/>
            <person name="Banfield J.F."/>
        </authorList>
    </citation>
    <scope>NUCLEOTIDE SEQUENCE [LARGE SCALE GENOMIC DNA]</scope>
</reference>